<dbReference type="InterPro" id="IPR000888">
    <property type="entry name" value="RmlC-like"/>
</dbReference>
<dbReference type="RefSeq" id="WP_144332533.1">
    <property type="nucleotide sequence ID" value="NZ_VLPL01000003.1"/>
</dbReference>
<comment type="subunit">
    <text evidence="7">Homodimer.</text>
</comment>
<evidence type="ECO:0000256" key="1">
    <source>
        <dbReference type="ARBA" id="ARBA00001298"/>
    </source>
</evidence>
<dbReference type="EC" id="5.1.3.13" evidence="3 7"/>
<comment type="caution">
    <text evidence="8">The sequence shown here is derived from an EMBL/GenBank/DDBJ whole genome shotgun (WGS) entry which is preliminary data.</text>
</comment>
<evidence type="ECO:0000256" key="5">
    <source>
        <dbReference type="PIRSR" id="PIRSR600888-1"/>
    </source>
</evidence>
<organism evidence="8 9">
    <name type="scientific">Fluviicola chungangensis</name>
    <dbReference type="NCBI Taxonomy" id="2597671"/>
    <lineage>
        <taxon>Bacteria</taxon>
        <taxon>Pseudomonadati</taxon>
        <taxon>Bacteroidota</taxon>
        <taxon>Flavobacteriia</taxon>
        <taxon>Flavobacteriales</taxon>
        <taxon>Crocinitomicaceae</taxon>
        <taxon>Fluviicola</taxon>
    </lineage>
</organism>
<dbReference type="EMBL" id="VLPL01000003">
    <property type="protein sequence ID" value="TSJ45577.1"/>
    <property type="molecule type" value="Genomic_DNA"/>
</dbReference>
<dbReference type="GO" id="GO:0000271">
    <property type="term" value="P:polysaccharide biosynthetic process"/>
    <property type="evidence" value="ECO:0007669"/>
    <property type="project" value="TreeGrafter"/>
</dbReference>
<feature type="active site" description="Proton acceptor" evidence="5">
    <location>
        <position position="62"/>
    </location>
</feature>
<dbReference type="Proteomes" id="UP000316008">
    <property type="component" value="Unassembled WGS sequence"/>
</dbReference>
<dbReference type="GO" id="GO:0005829">
    <property type="term" value="C:cytosol"/>
    <property type="evidence" value="ECO:0007669"/>
    <property type="project" value="TreeGrafter"/>
</dbReference>
<dbReference type="UniPathway" id="UPA00124"/>
<dbReference type="InterPro" id="IPR014710">
    <property type="entry name" value="RmlC-like_jellyroll"/>
</dbReference>
<dbReference type="InterPro" id="IPR011051">
    <property type="entry name" value="RmlC_Cupin_sf"/>
</dbReference>
<dbReference type="OrthoDB" id="9800680at2"/>
<evidence type="ECO:0000256" key="7">
    <source>
        <dbReference type="RuleBase" id="RU364069"/>
    </source>
</evidence>
<dbReference type="GO" id="GO:0008830">
    <property type="term" value="F:dTDP-4-dehydrorhamnose 3,5-epimerase activity"/>
    <property type="evidence" value="ECO:0007669"/>
    <property type="project" value="UniProtKB-UniRule"/>
</dbReference>
<keyword evidence="9" id="KW-1185">Reference proteome</keyword>
<gene>
    <name evidence="8" type="primary">rfbC</name>
    <name evidence="8" type="ORF">FO442_07425</name>
</gene>
<dbReference type="Pfam" id="PF00908">
    <property type="entry name" value="dTDP_sugar_isom"/>
    <property type="match status" value="1"/>
</dbReference>
<evidence type="ECO:0000313" key="9">
    <source>
        <dbReference type="Proteomes" id="UP000316008"/>
    </source>
</evidence>
<reference evidence="8 9" key="1">
    <citation type="submission" date="2019-07" db="EMBL/GenBank/DDBJ databases">
        <authorList>
            <person name="Huq M.A."/>
        </authorList>
    </citation>
    <scope>NUCLEOTIDE SEQUENCE [LARGE SCALE GENOMIC DNA]</scope>
    <source>
        <strain evidence="8 9">MAH-3</strain>
    </source>
</reference>
<feature type="active site" description="Proton donor" evidence="5">
    <location>
        <position position="132"/>
    </location>
</feature>
<dbReference type="AlphaFoldDB" id="A0A556N066"/>
<accession>A0A556N066</accession>
<evidence type="ECO:0000256" key="3">
    <source>
        <dbReference type="ARBA" id="ARBA00012098"/>
    </source>
</evidence>
<comment type="pathway">
    <text evidence="7">Carbohydrate biosynthesis; dTDP-L-rhamnose biosynthesis.</text>
</comment>
<proteinExistence type="inferred from homology"/>
<comment type="similarity">
    <text evidence="7">Belongs to the dTDP-4-dehydrorhamnose 3,5-epimerase family.</text>
</comment>
<comment type="catalytic activity">
    <reaction evidence="1 7">
        <text>dTDP-4-dehydro-6-deoxy-alpha-D-glucose = dTDP-4-dehydro-beta-L-rhamnose</text>
        <dbReference type="Rhea" id="RHEA:16969"/>
        <dbReference type="ChEBI" id="CHEBI:57649"/>
        <dbReference type="ChEBI" id="CHEBI:62830"/>
        <dbReference type="EC" id="5.1.3.13"/>
    </reaction>
</comment>
<evidence type="ECO:0000256" key="6">
    <source>
        <dbReference type="PIRSR" id="PIRSR600888-3"/>
    </source>
</evidence>
<name>A0A556N066_9FLAO</name>
<keyword evidence="7 8" id="KW-0413">Isomerase</keyword>
<evidence type="ECO:0000313" key="8">
    <source>
        <dbReference type="EMBL" id="TSJ45577.1"/>
    </source>
</evidence>
<dbReference type="PANTHER" id="PTHR21047:SF2">
    <property type="entry name" value="THYMIDINE DIPHOSPHO-4-KETO-RHAMNOSE 3,5-EPIMERASE"/>
    <property type="match status" value="1"/>
</dbReference>
<sequence length="182" mass="20653">MEFKRTAIADVILIQPTIFGDDRGYFFESFHQKKFNDFIGSEISFVQDNESLSSKGVLRGLHFQAPPHAQGKLIRVIKGKVLDVALDIRKHSPTYGQHVSFILSEENKTQAYIPEGFAHGFLTLEDDTIFQYKCTNWYHPSSEGSILWNDPALNIHWGEPHPILSAKDTSGILLADFKTPFE</sequence>
<dbReference type="GO" id="GO:0019305">
    <property type="term" value="P:dTDP-rhamnose biosynthetic process"/>
    <property type="evidence" value="ECO:0007669"/>
    <property type="project" value="UniProtKB-UniRule"/>
</dbReference>
<dbReference type="Gene3D" id="2.60.120.10">
    <property type="entry name" value="Jelly Rolls"/>
    <property type="match status" value="1"/>
</dbReference>
<protein>
    <recommendedName>
        <fullName evidence="4 7">dTDP-4-dehydrorhamnose 3,5-epimerase</fullName>
        <ecNumber evidence="3 7">5.1.3.13</ecNumber>
    </recommendedName>
    <alternativeName>
        <fullName evidence="7">Thymidine diphospho-4-keto-rhamnose 3,5-epimerase</fullName>
    </alternativeName>
</protein>
<dbReference type="SUPFAM" id="SSF51182">
    <property type="entry name" value="RmlC-like cupins"/>
    <property type="match status" value="1"/>
</dbReference>
<evidence type="ECO:0000256" key="4">
    <source>
        <dbReference type="ARBA" id="ARBA00019595"/>
    </source>
</evidence>
<evidence type="ECO:0000256" key="2">
    <source>
        <dbReference type="ARBA" id="ARBA00001997"/>
    </source>
</evidence>
<dbReference type="PANTHER" id="PTHR21047">
    <property type="entry name" value="DTDP-6-DEOXY-D-GLUCOSE-3,5 EPIMERASE"/>
    <property type="match status" value="1"/>
</dbReference>
<comment type="function">
    <text evidence="2 7">Catalyzes the epimerization of the C3' and C5'positions of dTDP-6-deoxy-D-xylo-4-hexulose, forming dTDP-6-deoxy-L-lyxo-4-hexulose.</text>
</comment>
<feature type="site" description="Participates in a stacking interaction with the thymidine ring of dTDP-4-oxo-6-deoxyglucose" evidence="6">
    <location>
        <position position="138"/>
    </location>
</feature>
<dbReference type="NCBIfam" id="TIGR01221">
    <property type="entry name" value="rmlC"/>
    <property type="match status" value="1"/>
</dbReference>
<dbReference type="CDD" id="cd00438">
    <property type="entry name" value="cupin_RmlC"/>
    <property type="match status" value="1"/>
</dbReference>